<reference evidence="2 3" key="2">
    <citation type="submission" date="2018-12" db="EMBL/GenBank/DDBJ databases">
        <title>Molecular Epidemiology of Emerging Carbapenem-Resistance in Acinetobacter nosocomialis and Acinetobacter pittii in Taiwan, 2010-2014.</title>
        <authorList>
            <person name="Huang W.-C."/>
            <person name="Wang H.-Y."/>
            <person name="Lai J.-F."/>
            <person name="Lauderdale T.-L."/>
            <person name="Sytwu H.-K."/>
        </authorList>
    </citation>
    <scope>NUCLEOTIDE SEQUENCE [LARGE SCALE GENOMIC DNA]</scope>
    <source>
        <strain evidence="2 3">2014S06-099</strain>
    </source>
</reference>
<proteinExistence type="predicted"/>
<accession>A0A3G6YJM1</accession>
<dbReference type="Proteomes" id="UP000254410">
    <property type="component" value="Chromosome"/>
</dbReference>
<dbReference type="EMBL" id="CP033540">
    <property type="protein sequence ID" value="AZC00612.1"/>
    <property type="molecule type" value="Genomic_DNA"/>
</dbReference>
<feature type="domain" description="TonB C-terminal" evidence="1">
    <location>
        <begin position="22"/>
        <end position="75"/>
    </location>
</feature>
<dbReference type="GO" id="GO:0055085">
    <property type="term" value="P:transmembrane transport"/>
    <property type="evidence" value="ECO:0007669"/>
    <property type="project" value="InterPro"/>
</dbReference>
<sequence length="82" mass="9322">MKVNDEDLYGQNRSVSIFTEADVNGTLTRAEIQKSSGLIKLDNLVLNEFRKRAKFFPLNVNGKPYPIRKTVAYNFPSSITLK</sequence>
<evidence type="ECO:0000313" key="2">
    <source>
        <dbReference type="EMBL" id="AZC00612.1"/>
    </source>
</evidence>
<dbReference type="InterPro" id="IPR037682">
    <property type="entry name" value="TonB_C"/>
</dbReference>
<name>A0A3G6YJM1_ACIPI</name>
<evidence type="ECO:0000259" key="1">
    <source>
        <dbReference type="Pfam" id="PF03544"/>
    </source>
</evidence>
<organism evidence="2 3">
    <name type="scientific">Acinetobacter pittii</name>
    <name type="common">Acinetobacter genomosp. 3</name>
    <dbReference type="NCBI Taxonomy" id="48296"/>
    <lineage>
        <taxon>Bacteria</taxon>
        <taxon>Pseudomonadati</taxon>
        <taxon>Pseudomonadota</taxon>
        <taxon>Gammaproteobacteria</taxon>
        <taxon>Moraxellales</taxon>
        <taxon>Moraxellaceae</taxon>
        <taxon>Acinetobacter</taxon>
        <taxon>Acinetobacter calcoaceticus/baumannii complex</taxon>
    </lineage>
</organism>
<gene>
    <name evidence="2" type="ORF">DKE52_010480</name>
</gene>
<dbReference type="SUPFAM" id="SSF74653">
    <property type="entry name" value="TolA/TonB C-terminal domain"/>
    <property type="match status" value="1"/>
</dbReference>
<protein>
    <recommendedName>
        <fullName evidence="1">TonB C-terminal domain-containing protein</fullName>
    </recommendedName>
</protein>
<dbReference type="AlphaFoldDB" id="A0A3G6YJM1"/>
<reference evidence="2 3" key="1">
    <citation type="submission" date="2018-11" db="EMBL/GenBank/DDBJ databases">
        <authorList>
            <person name="Kuo S.-C."/>
            <person name="Chen F.-J."/>
            <person name="Liao Y.-C."/>
        </authorList>
    </citation>
    <scope>NUCLEOTIDE SEQUENCE [LARGE SCALE GENOMIC DNA]</scope>
    <source>
        <strain evidence="2 3">2014S06-099</strain>
    </source>
</reference>
<evidence type="ECO:0000313" key="3">
    <source>
        <dbReference type="Proteomes" id="UP000254410"/>
    </source>
</evidence>
<dbReference type="Pfam" id="PF03544">
    <property type="entry name" value="TonB_C"/>
    <property type="match status" value="1"/>
</dbReference>